<proteinExistence type="predicted"/>
<name>A0A6L2KS57_TANCI</name>
<dbReference type="EMBL" id="BKCJ010002921">
    <property type="protein sequence ID" value="GEU51799.1"/>
    <property type="molecule type" value="Genomic_DNA"/>
</dbReference>
<protein>
    <submittedName>
        <fullName evidence="1">Zinc knuckle CX2CX4HX4C</fullName>
    </submittedName>
</protein>
<gene>
    <name evidence="1" type="ORF">Tci_023777</name>
</gene>
<evidence type="ECO:0000313" key="1">
    <source>
        <dbReference type="EMBL" id="GEU51799.1"/>
    </source>
</evidence>
<organism evidence="1">
    <name type="scientific">Tanacetum cinerariifolium</name>
    <name type="common">Dalmatian daisy</name>
    <name type="synonym">Chrysanthemum cinerariifolium</name>
    <dbReference type="NCBI Taxonomy" id="118510"/>
    <lineage>
        <taxon>Eukaryota</taxon>
        <taxon>Viridiplantae</taxon>
        <taxon>Streptophyta</taxon>
        <taxon>Embryophyta</taxon>
        <taxon>Tracheophyta</taxon>
        <taxon>Spermatophyta</taxon>
        <taxon>Magnoliopsida</taxon>
        <taxon>eudicotyledons</taxon>
        <taxon>Gunneridae</taxon>
        <taxon>Pentapetalae</taxon>
        <taxon>asterids</taxon>
        <taxon>campanulids</taxon>
        <taxon>Asterales</taxon>
        <taxon>Asteraceae</taxon>
        <taxon>Asteroideae</taxon>
        <taxon>Anthemideae</taxon>
        <taxon>Anthemidinae</taxon>
        <taxon>Tanacetum</taxon>
    </lineage>
</organism>
<sequence length="178" mass="20867">MADHSQKLHEGTSSRNISSISNTDGLAAYVSKQDNLGRDMKKLKENVHEIQVGCQICEGPHIDKECPLNKEVKQLEEVKYEEFERFALFNKSNRAKFHVGPPGCYTHIDNRPPYGEKRHCLEELMNNHQEESTRRSPKMKEWRWIWRIGNCEYAFSCEDLALIRRISFPRYGVLVRNE</sequence>
<reference evidence="1" key="1">
    <citation type="journal article" date="2019" name="Sci. Rep.">
        <title>Draft genome of Tanacetum cinerariifolium, the natural source of mosquito coil.</title>
        <authorList>
            <person name="Yamashiro T."/>
            <person name="Shiraishi A."/>
            <person name="Satake H."/>
            <person name="Nakayama K."/>
        </authorList>
    </citation>
    <scope>NUCLEOTIDE SEQUENCE</scope>
</reference>
<accession>A0A6L2KS57</accession>
<dbReference type="AlphaFoldDB" id="A0A6L2KS57"/>
<comment type="caution">
    <text evidence="1">The sequence shown here is derived from an EMBL/GenBank/DDBJ whole genome shotgun (WGS) entry which is preliminary data.</text>
</comment>